<evidence type="ECO:0000256" key="1">
    <source>
        <dbReference type="ARBA" id="ARBA00004141"/>
    </source>
</evidence>
<feature type="transmembrane region" description="Helical" evidence="5">
    <location>
        <begin position="125"/>
        <end position="150"/>
    </location>
</feature>
<keyword evidence="4 5" id="KW-0472">Membrane</keyword>
<organism evidence="6">
    <name type="scientific">Thermodesulfobium narugense</name>
    <dbReference type="NCBI Taxonomy" id="184064"/>
    <lineage>
        <taxon>Bacteria</taxon>
        <taxon>Pseudomonadati</taxon>
        <taxon>Thermodesulfobiota</taxon>
        <taxon>Thermodesulfobiia</taxon>
        <taxon>Thermodesulfobiales</taxon>
        <taxon>Thermodesulfobiaceae</taxon>
        <taxon>Thermodesulfobium</taxon>
    </lineage>
</organism>
<dbReference type="AlphaFoldDB" id="A0A7C5PN85"/>
<dbReference type="InterPro" id="IPR038770">
    <property type="entry name" value="Na+/solute_symporter_sf"/>
</dbReference>
<feature type="transmembrane region" description="Helical" evidence="5">
    <location>
        <begin position="191"/>
        <end position="214"/>
    </location>
</feature>
<dbReference type="Gene3D" id="1.20.1530.20">
    <property type="match status" value="1"/>
</dbReference>
<dbReference type="PANTHER" id="PTHR10361:SF28">
    <property type="entry name" value="P3 PROTEIN-RELATED"/>
    <property type="match status" value="1"/>
</dbReference>
<dbReference type="GO" id="GO:0016020">
    <property type="term" value="C:membrane"/>
    <property type="evidence" value="ECO:0007669"/>
    <property type="project" value="UniProtKB-SubCell"/>
</dbReference>
<feature type="transmembrane region" description="Helical" evidence="5">
    <location>
        <begin position="162"/>
        <end position="184"/>
    </location>
</feature>
<dbReference type="EMBL" id="DRUY01000235">
    <property type="protein sequence ID" value="HHI66253.1"/>
    <property type="molecule type" value="Genomic_DNA"/>
</dbReference>
<sequence>MSVADRFTKWVTGFFTLWVIVFAILAFYNPNFFKWLVPYISILLGIIMFGMGMTLSPEDFKQIFKQPKNVIIGVLLQFIIMPLLGFGIVLLLQLPYQLAAGVVLVGCVPSGTASNVMTLIAKGDVLLSVTVSSITTLLSPFITPYLYYWLAGTWIPIDPNAMFVDILKIILIPIVLGFLIRVLFGAERTKAVSYFLPSVSVFAIVLIISAVVAVTRDKLLLVAIPVIIAVIMHNCLGYLFAYLFSKYLFGMTEKQARAISFEVGMQNSGLGTVLAMKFLTPIAALPSVVFSVWHNLSGSMLANFWSQRDPEV</sequence>
<feature type="transmembrane region" description="Helical" evidence="5">
    <location>
        <begin position="35"/>
        <end position="57"/>
    </location>
</feature>
<feature type="transmembrane region" description="Helical" evidence="5">
    <location>
        <begin position="69"/>
        <end position="92"/>
    </location>
</feature>
<evidence type="ECO:0000256" key="5">
    <source>
        <dbReference type="SAM" id="Phobius"/>
    </source>
</evidence>
<feature type="transmembrane region" description="Helical" evidence="5">
    <location>
        <begin position="220"/>
        <end position="249"/>
    </location>
</feature>
<dbReference type="InterPro" id="IPR004710">
    <property type="entry name" value="Bilac:Na_transpt"/>
</dbReference>
<evidence type="ECO:0000313" key="6">
    <source>
        <dbReference type="EMBL" id="HHI66253.1"/>
    </source>
</evidence>
<reference evidence="6" key="1">
    <citation type="journal article" date="2020" name="mSystems">
        <title>Genome- and Community-Level Interaction Insights into Carbon Utilization and Element Cycling Functions of Hydrothermarchaeota in Hydrothermal Sediment.</title>
        <authorList>
            <person name="Zhou Z."/>
            <person name="Liu Y."/>
            <person name="Xu W."/>
            <person name="Pan J."/>
            <person name="Luo Z.H."/>
            <person name="Li M."/>
        </authorList>
    </citation>
    <scope>NUCLEOTIDE SEQUENCE [LARGE SCALE GENOMIC DNA]</scope>
    <source>
        <strain evidence="6">SpSt-1019</strain>
    </source>
</reference>
<name>A0A7C5PN85_9BACT</name>
<comment type="subcellular location">
    <subcellularLocation>
        <location evidence="1">Membrane</location>
        <topology evidence="1">Multi-pass membrane protein</topology>
    </subcellularLocation>
</comment>
<feature type="transmembrane region" description="Helical" evidence="5">
    <location>
        <begin position="7"/>
        <end position="29"/>
    </location>
</feature>
<proteinExistence type="predicted"/>
<dbReference type="Pfam" id="PF01758">
    <property type="entry name" value="SBF"/>
    <property type="match status" value="1"/>
</dbReference>
<dbReference type="PANTHER" id="PTHR10361">
    <property type="entry name" value="SODIUM-BILE ACID COTRANSPORTER"/>
    <property type="match status" value="1"/>
</dbReference>
<evidence type="ECO:0000256" key="2">
    <source>
        <dbReference type="ARBA" id="ARBA00022692"/>
    </source>
</evidence>
<evidence type="ECO:0000256" key="4">
    <source>
        <dbReference type="ARBA" id="ARBA00023136"/>
    </source>
</evidence>
<gene>
    <name evidence="6" type="ORF">ENL70_06880</name>
</gene>
<evidence type="ECO:0000256" key="3">
    <source>
        <dbReference type="ARBA" id="ARBA00022989"/>
    </source>
</evidence>
<keyword evidence="2 5" id="KW-0812">Transmembrane</keyword>
<keyword evidence="3 5" id="KW-1133">Transmembrane helix</keyword>
<feature type="transmembrane region" description="Helical" evidence="5">
    <location>
        <begin position="98"/>
        <end position="118"/>
    </location>
</feature>
<protein>
    <submittedName>
        <fullName evidence="6">Bile acid:sodium symporter family protein</fullName>
    </submittedName>
</protein>
<comment type="caution">
    <text evidence="6">The sequence shown here is derived from an EMBL/GenBank/DDBJ whole genome shotgun (WGS) entry which is preliminary data.</text>
</comment>
<accession>A0A7C5PN85</accession>
<dbReference type="InterPro" id="IPR002657">
    <property type="entry name" value="BilAc:Na_symport/Acr3"/>
</dbReference>